<dbReference type="RefSeq" id="WP_188522284.1">
    <property type="nucleotide sequence ID" value="NZ_BMDG01000002.1"/>
</dbReference>
<dbReference type="CDD" id="cd00761">
    <property type="entry name" value="Glyco_tranf_GTA_type"/>
    <property type="match status" value="1"/>
</dbReference>
<dbReference type="InterPro" id="IPR029044">
    <property type="entry name" value="Nucleotide-diphossugar_trans"/>
</dbReference>
<dbReference type="InterPro" id="IPR001173">
    <property type="entry name" value="Glyco_trans_2-like"/>
</dbReference>
<evidence type="ECO:0000313" key="3">
    <source>
        <dbReference type="Proteomes" id="UP000632535"/>
    </source>
</evidence>
<dbReference type="PANTHER" id="PTHR43685:SF2">
    <property type="entry name" value="GLYCOSYLTRANSFERASE 2-LIKE DOMAIN-CONTAINING PROTEIN"/>
    <property type="match status" value="1"/>
</dbReference>
<reference evidence="3" key="1">
    <citation type="journal article" date="2019" name="Int. J. Syst. Evol. Microbiol.">
        <title>The Global Catalogue of Microorganisms (GCM) 10K type strain sequencing project: providing services to taxonomists for standard genome sequencing and annotation.</title>
        <authorList>
            <consortium name="The Broad Institute Genomics Platform"/>
            <consortium name="The Broad Institute Genome Sequencing Center for Infectious Disease"/>
            <person name="Wu L."/>
            <person name="Ma J."/>
        </authorList>
    </citation>
    <scope>NUCLEOTIDE SEQUENCE [LARGE SCALE GENOMIC DNA]</scope>
    <source>
        <strain evidence="3">CCM 8653</strain>
    </source>
</reference>
<dbReference type="Gene3D" id="3.90.550.10">
    <property type="entry name" value="Spore Coat Polysaccharide Biosynthesis Protein SpsA, Chain A"/>
    <property type="match status" value="1"/>
</dbReference>
<evidence type="ECO:0000259" key="1">
    <source>
        <dbReference type="Pfam" id="PF00535"/>
    </source>
</evidence>
<dbReference type="Proteomes" id="UP000632535">
    <property type="component" value="Unassembled WGS sequence"/>
</dbReference>
<keyword evidence="3" id="KW-1185">Reference proteome</keyword>
<dbReference type="SUPFAM" id="SSF53448">
    <property type="entry name" value="Nucleotide-diphospho-sugar transferases"/>
    <property type="match status" value="1"/>
</dbReference>
<name>A0ABQ2B4C7_9MICO</name>
<evidence type="ECO:0000313" key="2">
    <source>
        <dbReference type="EMBL" id="GGI05642.1"/>
    </source>
</evidence>
<comment type="caution">
    <text evidence="2">The sequence shown here is derived from an EMBL/GenBank/DDBJ whole genome shotgun (WGS) entry which is preliminary data.</text>
</comment>
<protein>
    <recommendedName>
        <fullName evidence="1">Glycosyltransferase 2-like domain-containing protein</fullName>
    </recommendedName>
</protein>
<proteinExistence type="predicted"/>
<feature type="domain" description="Glycosyltransferase 2-like" evidence="1">
    <location>
        <begin position="13"/>
        <end position="138"/>
    </location>
</feature>
<dbReference type="Pfam" id="PF00535">
    <property type="entry name" value="Glycos_transf_2"/>
    <property type="match status" value="1"/>
</dbReference>
<dbReference type="PANTHER" id="PTHR43685">
    <property type="entry name" value="GLYCOSYLTRANSFERASE"/>
    <property type="match status" value="1"/>
</dbReference>
<sequence>MSETSRATHDRVSVVLPTYDRAETLPAAIDSVLEQTVPVHELVVVDDGSSDSTPAIVAEAAERDSRVRLVQQPHLGATAARNRGIAESEGDLVAFQDSDDRWMPTFVEHLRPWAGPDTVVFGTCRAWAGSSPRLEPPRPVGDPRRALRLTNRFSTQSAILDAALLQVVRFDHGLRRFQDWDLWLSLIERTNARLLHVPVVVADKFMSEDSITRGDARVRDASIRRIMGRHWRLFARDPVALARTTARGLVRPALRSVRTTVGRARAVRVEGSA</sequence>
<dbReference type="InterPro" id="IPR050834">
    <property type="entry name" value="Glycosyltransf_2"/>
</dbReference>
<gene>
    <name evidence="2" type="ORF">GCM10007368_07190</name>
</gene>
<organism evidence="2 3">
    <name type="scientific">Isoptericola cucumis</name>
    <dbReference type="NCBI Taxonomy" id="1776856"/>
    <lineage>
        <taxon>Bacteria</taxon>
        <taxon>Bacillati</taxon>
        <taxon>Actinomycetota</taxon>
        <taxon>Actinomycetes</taxon>
        <taxon>Micrococcales</taxon>
        <taxon>Promicromonosporaceae</taxon>
        <taxon>Isoptericola</taxon>
    </lineage>
</organism>
<accession>A0ABQ2B4C7</accession>
<dbReference type="EMBL" id="BMDG01000002">
    <property type="protein sequence ID" value="GGI05642.1"/>
    <property type="molecule type" value="Genomic_DNA"/>
</dbReference>